<evidence type="ECO:0000313" key="1">
    <source>
        <dbReference type="EMBL" id="KAG0142996.1"/>
    </source>
</evidence>
<gene>
    <name evidence="1" type="ORF">CROQUDRAFT_673213</name>
</gene>
<accession>A0A9P6NG42</accession>
<proteinExistence type="predicted"/>
<organism evidence="1 2">
    <name type="scientific">Cronartium quercuum f. sp. fusiforme G11</name>
    <dbReference type="NCBI Taxonomy" id="708437"/>
    <lineage>
        <taxon>Eukaryota</taxon>
        <taxon>Fungi</taxon>
        <taxon>Dikarya</taxon>
        <taxon>Basidiomycota</taxon>
        <taxon>Pucciniomycotina</taxon>
        <taxon>Pucciniomycetes</taxon>
        <taxon>Pucciniales</taxon>
        <taxon>Coleosporiaceae</taxon>
        <taxon>Cronartium</taxon>
    </lineage>
</organism>
<dbReference type="Proteomes" id="UP000886653">
    <property type="component" value="Unassembled WGS sequence"/>
</dbReference>
<reference evidence="1" key="1">
    <citation type="submission" date="2013-11" db="EMBL/GenBank/DDBJ databases">
        <title>Genome sequence of the fusiform rust pathogen reveals effectors for host alternation and coevolution with pine.</title>
        <authorList>
            <consortium name="DOE Joint Genome Institute"/>
            <person name="Smith K."/>
            <person name="Pendleton A."/>
            <person name="Kubisiak T."/>
            <person name="Anderson C."/>
            <person name="Salamov A."/>
            <person name="Aerts A."/>
            <person name="Riley R."/>
            <person name="Clum A."/>
            <person name="Lindquist E."/>
            <person name="Ence D."/>
            <person name="Campbell M."/>
            <person name="Kronenberg Z."/>
            <person name="Feau N."/>
            <person name="Dhillon B."/>
            <person name="Hamelin R."/>
            <person name="Burleigh J."/>
            <person name="Smith J."/>
            <person name="Yandell M."/>
            <person name="Nelson C."/>
            <person name="Grigoriev I."/>
            <person name="Davis J."/>
        </authorList>
    </citation>
    <scope>NUCLEOTIDE SEQUENCE</scope>
    <source>
        <strain evidence="1">G11</strain>
    </source>
</reference>
<dbReference type="EMBL" id="MU167331">
    <property type="protein sequence ID" value="KAG0142996.1"/>
    <property type="molecule type" value="Genomic_DNA"/>
</dbReference>
<keyword evidence="2" id="KW-1185">Reference proteome</keyword>
<protein>
    <submittedName>
        <fullName evidence="1">Uncharacterized protein</fullName>
    </submittedName>
</protein>
<evidence type="ECO:0000313" key="2">
    <source>
        <dbReference type="Proteomes" id="UP000886653"/>
    </source>
</evidence>
<comment type="caution">
    <text evidence="1">The sequence shown here is derived from an EMBL/GenBank/DDBJ whole genome shotgun (WGS) entry which is preliminary data.</text>
</comment>
<sequence length="63" mass="7513">MDDQLRTHCTSCATRNVRRLCVSTEWALTRKLGIARANTVFQGHWKTTWFHRARRAKERISWP</sequence>
<name>A0A9P6NG42_9BASI</name>
<dbReference type="AlphaFoldDB" id="A0A9P6NG42"/>